<dbReference type="Proteomes" id="UP000642748">
    <property type="component" value="Unassembled WGS sequence"/>
</dbReference>
<dbReference type="AlphaFoldDB" id="A0A8J3VTU5"/>
<accession>A0A8J3VTU5</accession>
<dbReference type="RefSeq" id="WP_203922278.1">
    <property type="nucleotide sequence ID" value="NZ_BONZ01000071.1"/>
</dbReference>
<proteinExistence type="predicted"/>
<organism evidence="1 2">
    <name type="scientific">Rugosimonospora africana</name>
    <dbReference type="NCBI Taxonomy" id="556532"/>
    <lineage>
        <taxon>Bacteria</taxon>
        <taxon>Bacillati</taxon>
        <taxon>Actinomycetota</taxon>
        <taxon>Actinomycetes</taxon>
        <taxon>Micromonosporales</taxon>
        <taxon>Micromonosporaceae</taxon>
        <taxon>Rugosimonospora</taxon>
    </lineage>
</organism>
<protein>
    <submittedName>
        <fullName evidence="1">Uncharacterized protein</fullName>
    </submittedName>
</protein>
<dbReference type="EMBL" id="BONZ01000071">
    <property type="protein sequence ID" value="GIH18777.1"/>
    <property type="molecule type" value="Genomic_DNA"/>
</dbReference>
<reference evidence="1" key="1">
    <citation type="submission" date="2021-01" db="EMBL/GenBank/DDBJ databases">
        <title>Whole genome shotgun sequence of Rugosimonospora africana NBRC 104875.</title>
        <authorList>
            <person name="Komaki H."/>
            <person name="Tamura T."/>
        </authorList>
    </citation>
    <scope>NUCLEOTIDE SEQUENCE</scope>
    <source>
        <strain evidence="1">NBRC 104875</strain>
    </source>
</reference>
<comment type="caution">
    <text evidence="1">The sequence shown here is derived from an EMBL/GenBank/DDBJ whole genome shotgun (WGS) entry which is preliminary data.</text>
</comment>
<evidence type="ECO:0000313" key="1">
    <source>
        <dbReference type="EMBL" id="GIH18777.1"/>
    </source>
</evidence>
<gene>
    <name evidence="1" type="ORF">Raf01_69490</name>
</gene>
<name>A0A8J3VTU5_9ACTN</name>
<keyword evidence="2" id="KW-1185">Reference proteome</keyword>
<sequence>MVRKILTWLFIGFLIFFVAKRPAAAAVVARWIMGLLGGIATGGSDFMSNLIH</sequence>
<evidence type="ECO:0000313" key="2">
    <source>
        <dbReference type="Proteomes" id="UP000642748"/>
    </source>
</evidence>